<evidence type="ECO:0000256" key="3">
    <source>
        <dbReference type="ARBA" id="ARBA00021755"/>
    </source>
</evidence>
<organism evidence="5 6">
    <name type="scientific">Symbiodinium pilosum</name>
    <name type="common">Dinoflagellate</name>
    <dbReference type="NCBI Taxonomy" id="2952"/>
    <lineage>
        <taxon>Eukaryota</taxon>
        <taxon>Sar</taxon>
        <taxon>Alveolata</taxon>
        <taxon>Dinophyceae</taxon>
        <taxon>Suessiales</taxon>
        <taxon>Symbiodiniaceae</taxon>
        <taxon>Symbiodinium</taxon>
    </lineage>
</organism>
<accession>A0A812J1Z3</accession>
<evidence type="ECO:0000313" key="5">
    <source>
        <dbReference type="EMBL" id="CAE7185883.1"/>
    </source>
</evidence>
<dbReference type="PANTHER" id="PTHR10806:SF6">
    <property type="entry name" value="SIGNAL PEPTIDASE COMPLEX CATALYTIC SUBUNIT SEC11"/>
    <property type="match status" value="1"/>
</dbReference>
<dbReference type="GO" id="GO:0001522">
    <property type="term" value="P:pseudouridine synthesis"/>
    <property type="evidence" value="ECO:0007669"/>
    <property type="project" value="InterPro"/>
</dbReference>
<dbReference type="PANTHER" id="PTHR10806">
    <property type="entry name" value="SIGNAL PEPTIDASE COMPLEX CATALYTIC SUBUNIT SEC11"/>
    <property type="match status" value="1"/>
</dbReference>
<dbReference type="InterPro" id="IPR020103">
    <property type="entry name" value="PsdUridine_synth_cat_dom_sf"/>
</dbReference>
<comment type="caution">
    <text evidence="5">The sequence shown here is derived from an EMBL/GenBank/DDBJ whole genome shotgun (WGS) entry which is preliminary data.</text>
</comment>
<evidence type="ECO:0000256" key="2">
    <source>
        <dbReference type="ARBA" id="ARBA00019685"/>
    </source>
</evidence>
<dbReference type="SUPFAM" id="SSF55120">
    <property type="entry name" value="Pseudouridine synthase"/>
    <property type="match status" value="1"/>
</dbReference>
<dbReference type="GO" id="GO:0003723">
    <property type="term" value="F:RNA binding"/>
    <property type="evidence" value="ECO:0007669"/>
    <property type="project" value="InterPro"/>
</dbReference>
<gene>
    <name evidence="5" type="primary">Sec11c</name>
    <name evidence="5" type="ORF">SPIL2461_LOCUS1262</name>
</gene>
<comment type="subcellular location">
    <subcellularLocation>
        <location evidence="1">Endoplasmic reticulum membrane</location>
        <topology evidence="1">Single-pass type II membrane protein</topology>
    </subcellularLocation>
</comment>
<dbReference type="EMBL" id="CAJNIZ010001226">
    <property type="protein sequence ID" value="CAE7185883.1"/>
    <property type="molecule type" value="Genomic_DNA"/>
</dbReference>
<dbReference type="CDD" id="cd06462">
    <property type="entry name" value="Peptidase_S24_S26"/>
    <property type="match status" value="1"/>
</dbReference>
<comment type="function">
    <text evidence="4">Catalytic component of the signal peptidase complex (SPC) which catalyzes the cleavage of N-terminal signal sequences from nascent proteins as they are translocated into the lumen of the endoplasmic reticulum. Specifically cleaves N-terminal signal peptides that contain a hydrophobic alpha-helix (h-region) shorter than 18-20 amino acids.</text>
</comment>
<dbReference type="Proteomes" id="UP000649617">
    <property type="component" value="Unassembled WGS sequence"/>
</dbReference>
<keyword evidence="6" id="KW-1185">Reference proteome</keyword>
<protein>
    <recommendedName>
        <fullName evidence="2">Signal peptidase complex catalytic subunit SEC11</fullName>
    </recommendedName>
    <alternativeName>
        <fullName evidence="3">Signal peptidase complex catalytic subunit sec11</fullName>
    </alternativeName>
</protein>
<dbReference type="AlphaFoldDB" id="A0A812J1Z3"/>
<dbReference type="GO" id="GO:0008233">
    <property type="term" value="F:peptidase activity"/>
    <property type="evidence" value="ECO:0007669"/>
    <property type="project" value="InterPro"/>
</dbReference>
<evidence type="ECO:0000256" key="1">
    <source>
        <dbReference type="ARBA" id="ARBA00004648"/>
    </source>
</evidence>
<dbReference type="GO" id="GO:0005787">
    <property type="term" value="C:signal peptidase complex"/>
    <property type="evidence" value="ECO:0007669"/>
    <property type="project" value="TreeGrafter"/>
</dbReference>
<dbReference type="InterPro" id="IPR001733">
    <property type="entry name" value="Peptidase_S26B"/>
</dbReference>
<dbReference type="GO" id="GO:0009982">
    <property type="term" value="F:pseudouridine synthase activity"/>
    <property type="evidence" value="ECO:0007669"/>
    <property type="project" value="InterPro"/>
</dbReference>
<dbReference type="Gene3D" id="3.30.70.660">
    <property type="entry name" value="Pseudouridine synthase I, catalytic domain, C-terminal subdomain"/>
    <property type="match status" value="1"/>
</dbReference>
<proteinExistence type="predicted"/>
<sequence>MFQKQRWKAAFTQEDAPCGRHGEQKFRPDICITVPTRYRYDLLLRSRASPFDSRFVWAVGPLHKHSVAEGAQRLNGQALDCSLLTVNWRASCKAGTDVFDEGYYGPLTKQLLVDTRWDAAAEKLSVRLECQAFLYRMARVIVSSLVACGRGVIDSTDLDDASSPTFANALQKVKGRTQLAPPSGLFLEEIVFEFRVTFCSSLRIADLKPLKSPWRMEAFIVCYLLCLPAMGSCRHYVNELWGLVKRPRMLLAQMLNLGCVVLFALMLHRGLMVFTNNSVPVLVVQSGDGPGFQRGDILFLAFFDEPFKAGQDIVFQVDGRDFRIVHRLLEVHESHNGTLALLTKGDDNQVDDRGLYPQGQRFIGRREVMGQVQACLPFVGMIAILLAEYPWYSYWQICWTGFFFLIGRRGGEWLHLLIGQNYHRAALRED</sequence>
<evidence type="ECO:0000256" key="4">
    <source>
        <dbReference type="ARBA" id="ARBA00045533"/>
    </source>
</evidence>
<dbReference type="GO" id="GO:0006465">
    <property type="term" value="P:signal peptide processing"/>
    <property type="evidence" value="ECO:0007669"/>
    <property type="project" value="InterPro"/>
</dbReference>
<dbReference type="OrthoDB" id="10257561at2759"/>
<reference evidence="5" key="1">
    <citation type="submission" date="2021-02" db="EMBL/GenBank/DDBJ databases">
        <authorList>
            <person name="Dougan E. K."/>
            <person name="Rhodes N."/>
            <person name="Thang M."/>
            <person name="Chan C."/>
        </authorList>
    </citation>
    <scope>NUCLEOTIDE SEQUENCE</scope>
</reference>
<dbReference type="InterPro" id="IPR020095">
    <property type="entry name" value="PsdUridine_synth_TruA_C"/>
</dbReference>
<evidence type="ECO:0000313" key="6">
    <source>
        <dbReference type="Proteomes" id="UP000649617"/>
    </source>
</evidence>
<name>A0A812J1Z3_SYMPI</name>